<keyword evidence="1" id="KW-0472">Membrane</keyword>
<feature type="transmembrane region" description="Helical" evidence="1">
    <location>
        <begin position="295"/>
        <end position="313"/>
    </location>
</feature>
<organism evidence="2 3">
    <name type="scientific">Flaviaesturariibacter aridisoli</name>
    <dbReference type="NCBI Taxonomy" id="2545761"/>
    <lineage>
        <taxon>Bacteria</taxon>
        <taxon>Pseudomonadati</taxon>
        <taxon>Bacteroidota</taxon>
        <taxon>Chitinophagia</taxon>
        <taxon>Chitinophagales</taxon>
        <taxon>Chitinophagaceae</taxon>
        <taxon>Flaviaestuariibacter</taxon>
    </lineage>
</organism>
<dbReference type="OrthoDB" id="5504276at2"/>
<sequence>MLTGRKRLPSPFSVAAIRCSRAAMRWACWVVAPVKMIRAVSVRICSQRYEGGNPPNCCADTFCSEKKKATATASRIFISKRYATCKKYARMQRRLTLAAMTGMLLIALAAAPGLAICLYVFSRDVHNPEPKRFVVFSFLLGALLTVPAYYAEKTISGLVPRNVTGILLQAFFAIAVVEEGLKFLALRYYCFRLSSFDEPLDGIVYSIMVSMGFATVENVAYVAGHGYSVLLARTFTSVPAHACFAAIMGYYAGLAQANPSQKGPLFRRGLLRAILFHGCYDSFLLLTENRWLKQYVSEALLLTGAVYSLYVALRLSRRLFRQHRDTSKDLHQPDKEDV</sequence>
<accession>A0A4V2WMD6</accession>
<keyword evidence="2" id="KW-0378">Hydrolase</keyword>
<dbReference type="Proteomes" id="UP000295164">
    <property type="component" value="Unassembled WGS sequence"/>
</dbReference>
<feature type="transmembrane region" description="Helical" evidence="1">
    <location>
        <begin position="133"/>
        <end position="151"/>
    </location>
</feature>
<dbReference type="GO" id="GO:0008237">
    <property type="term" value="F:metallopeptidase activity"/>
    <property type="evidence" value="ECO:0007669"/>
    <property type="project" value="UniProtKB-KW"/>
</dbReference>
<evidence type="ECO:0000313" key="2">
    <source>
        <dbReference type="EMBL" id="TCZ68298.1"/>
    </source>
</evidence>
<gene>
    <name evidence="2" type="ORF">E0486_14615</name>
</gene>
<dbReference type="Pfam" id="PF13367">
    <property type="entry name" value="PrsW-protease"/>
    <property type="match status" value="1"/>
</dbReference>
<keyword evidence="2" id="KW-0482">Metalloprotease</keyword>
<keyword evidence="2" id="KW-0645">Protease</keyword>
<dbReference type="AlphaFoldDB" id="A0A4V2WMD6"/>
<name>A0A4V2WMD6_9BACT</name>
<comment type="caution">
    <text evidence="2">The sequence shown here is derived from an EMBL/GenBank/DDBJ whole genome shotgun (WGS) entry which is preliminary data.</text>
</comment>
<feature type="transmembrane region" description="Helical" evidence="1">
    <location>
        <begin position="95"/>
        <end position="121"/>
    </location>
</feature>
<evidence type="ECO:0000256" key="1">
    <source>
        <dbReference type="SAM" id="Phobius"/>
    </source>
</evidence>
<dbReference type="InterPro" id="IPR026898">
    <property type="entry name" value="PrsW"/>
</dbReference>
<keyword evidence="1" id="KW-0812">Transmembrane</keyword>
<evidence type="ECO:0000313" key="3">
    <source>
        <dbReference type="Proteomes" id="UP000295164"/>
    </source>
</evidence>
<feature type="transmembrane region" description="Helical" evidence="1">
    <location>
        <begin position="230"/>
        <end position="252"/>
    </location>
</feature>
<protein>
    <submittedName>
        <fullName evidence="2">PrsW family intramembrane metalloprotease</fullName>
    </submittedName>
</protein>
<feature type="transmembrane region" description="Helical" evidence="1">
    <location>
        <begin position="203"/>
        <end position="223"/>
    </location>
</feature>
<dbReference type="PANTHER" id="PTHR36844:SF1">
    <property type="entry name" value="PROTEASE PRSW"/>
    <property type="match status" value="1"/>
</dbReference>
<reference evidence="2 3" key="1">
    <citation type="submission" date="2019-03" db="EMBL/GenBank/DDBJ databases">
        <authorList>
            <person name="Kim M.K.M."/>
        </authorList>
    </citation>
    <scope>NUCLEOTIDE SEQUENCE [LARGE SCALE GENOMIC DNA]</scope>
    <source>
        <strain evidence="2 3">17J68-15</strain>
    </source>
</reference>
<proteinExistence type="predicted"/>
<dbReference type="GO" id="GO:0006508">
    <property type="term" value="P:proteolysis"/>
    <property type="evidence" value="ECO:0007669"/>
    <property type="project" value="UniProtKB-KW"/>
</dbReference>
<keyword evidence="1" id="KW-1133">Transmembrane helix</keyword>
<keyword evidence="3" id="KW-1185">Reference proteome</keyword>
<feature type="transmembrane region" description="Helical" evidence="1">
    <location>
        <begin position="163"/>
        <end position="183"/>
    </location>
</feature>
<dbReference type="EMBL" id="SKFH01000029">
    <property type="protein sequence ID" value="TCZ68298.1"/>
    <property type="molecule type" value="Genomic_DNA"/>
</dbReference>
<dbReference type="PANTHER" id="PTHR36844">
    <property type="entry name" value="PROTEASE PRSW"/>
    <property type="match status" value="1"/>
</dbReference>